<sequence length="203" mass="23783">MKSILLLICIILCSTIYISNADYLEYRKVHLVDKTEPLPNGNVNYIFRGNEPKVNINGTNYFAYEELINCLVNNSYSLGVKLRPSFSKTFFNANPEYGQFNTNITLGDLIDPNFVPEKELEKWGYRIPFYHEILNTQHDLPVVNAVVIELYLNYSFKQAMEWDYSVAGRRIMINHQWAAQWYCYYLKYAENQDIDCTSPPLFL</sequence>
<accession>F1A1Z0</accession>
<dbReference type="OrthoDB" id="193277at2759"/>
<feature type="signal peptide" evidence="1">
    <location>
        <begin position="1"/>
        <end position="21"/>
    </location>
</feature>
<feature type="chain" id="PRO_5003264042" evidence="1">
    <location>
        <begin position="22"/>
        <end position="203"/>
    </location>
</feature>
<proteinExistence type="predicted"/>
<keyword evidence="1" id="KW-0732">Signal</keyword>
<dbReference type="PANTHER" id="PTHR38745:SF2">
    <property type="entry name" value="TYROSINE SPECIFIC PROTEIN PHOSPHATASES DOMAIN-CONTAINING PROTEIN"/>
    <property type="match status" value="1"/>
</dbReference>
<organism evidence="2 3">
    <name type="scientific">Dictyostelium purpureum</name>
    <name type="common">Slime mold</name>
    <dbReference type="NCBI Taxonomy" id="5786"/>
    <lineage>
        <taxon>Eukaryota</taxon>
        <taxon>Amoebozoa</taxon>
        <taxon>Evosea</taxon>
        <taxon>Eumycetozoa</taxon>
        <taxon>Dictyostelia</taxon>
        <taxon>Dictyosteliales</taxon>
        <taxon>Dictyosteliaceae</taxon>
        <taxon>Dictyostelium</taxon>
    </lineage>
</organism>
<dbReference type="RefSeq" id="XP_003293679.1">
    <property type="nucleotide sequence ID" value="XM_003293631.1"/>
</dbReference>
<reference evidence="3" key="1">
    <citation type="journal article" date="2011" name="Genome Biol.">
        <title>Comparative genomics of the social amoebae Dictyostelium discoideum and Dictyostelium purpureum.</title>
        <authorList>
            <consortium name="US DOE Joint Genome Institute (JGI-PGF)"/>
            <person name="Sucgang R."/>
            <person name="Kuo A."/>
            <person name="Tian X."/>
            <person name="Salerno W."/>
            <person name="Parikh A."/>
            <person name="Feasley C.L."/>
            <person name="Dalin E."/>
            <person name="Tu H."/>
            <person name="Huang E."/>
            <person name="Barry K."/>
            <person name="Lindquist E."/>
            <person name="Shapiro H."/>
            <person name="Bruce D."/>
            <person name="Schmutz J."/>
            <person name="Salamov A."/>
            <person name="Fey P."/>
            <person name="Gaudet P."/>
            <person name="Anjard C."/>
            <person name="Babu M.M."/>
            <person name="Basu S."/>
            <person name="Bushmanova Y."/>
            <person name="van der Wel H."/>
            <person name="Katoh-Kurasawa M."/>
            <person name="Dinh C."/>
            <person name="Coutinho P.M."/>
            <person name="Saito T."/>
            <person name="Elias M."/>
            <person name="Schaap P."/>
            <person name="Kay R.R."/>
            <person name="Henrissat B."/>
            <person name="Eichinger L."/>
            <person name="Rivero F."/>
            <person name="Putnam N.H."/>
            <person name="West C.M."/>
            <person name="Loomis W.F."/>
            <person name="Chisholm R.L."/>
            <person name="Shaulsky G."/>
            <person name="Strassmann J.E."/>
            <person name="Queller D.C."/>
            <person name="Kuspa A."/>
            <person name="Grigoriev I.V."/>
        </authorList>
    </citation>
    <scope>NUCLEOTIDE SEQUENCE [LARGE SCALE GENOMIC DNA]</scope>
    <source>
        <strain evidence="3">QSDP1</strain>
    </source>
</reference>
<dbReference type="VEuPathDB" id="AmoebaDB:DICPUDRAFT_90349"/>
<dbReference type="GeneID" id="10504994"/>
<name>F1A1Z0_DICPU</name>
<evidence type="ECO:0000313" key="2">
    <source>
        <dbReference type="EMBL" id="EGC29793.1"/>
    </source>
</evidence>
<dbReference type="AlphaFoldDB" id="F1A1Z0"/>
<dbReference type="EMBL" id="GL871391">
    <property type="protein sequence ID" value="EGC29793.1"/>
    <property type="molecule type" value="Genomic_DNA"/>
</dbReference>
<dbReference type="KEGG" id="dpp:DICPUDRAFT_90349"/>
<evidence type="ECO:0000256" key="1">
    <source>
        <dbReference type="SAM" id="SignalP"/>
    </source>
</evidence>
<dbReference type="eggNOG" id="ENOG502RC03">
    <property type="taxonomic scope" value="Eukaryota"/>
</dbReference>
<protein>
    <submittedName>
        <fullName evidence="2">Uncharacterized protein</fullName>
    </submittedName>
</protein>
<dbReference type="PANTHER" id="PTHR38745">
    <property type="entry name" value="PHOSPHATASE, PUTATIVE-RELATED"/>
    <property type="match status" value="1"/>
</dbReference>
<gene>
    <name evidence="2" type="ORF">DICPUDRAFT_90349</name>
</gene>
<dbReference type="Proteomes" id="UP000001064">
    <property type="component" value="Unassembled WGS sequence"/>
</dbReference>
<evidence type="ECO:0000313" key="3">
    <source>
        <dbReference type="Proteomes" id="UP000001064"/>
    </source>
</evidence>
<dbReference type="FunCoup" id="F1A1Z0">
    <property type="interactions" value="1"/>
</dbReference>
<dbReference type="OMA" id="RIMINHQ"/>
<keyword evidence="3" id="KW-1185">Reference proteome</keyword>
<dbReference type="InParanoid" id="F1A1Z0"/>